<sequence>MVMKRGGLMKRRKQKSRIKESFTDQLFLYSVYAFLILVLIIVLYPIVYIVSSSISSAEAVTAGEVWLWPVDISFAGYREVLTNSDVLRGFKNSIIYTISYTLLAVVLTVVFAYPLSRRNFYGRTFLMFFILITMLFSGGLIPEYLLVQRLGMLDSIWAIIIPKAIAVWQVIIARTFFQTSIPEELVEASEMDGCSSIRFLWSVVLPLSKPIIAVLALMYAVIQWNSYFDAMIFLKTRDLFPLQLELREILITQTSSGANMDIAVQAERDRLANLMKYSLIVVSSLPVLVIYPFAQKYFVKGMLIGSVKG</sequence>
<dbReference type="Proteomes" id="UP000318521">
    <property type="component" value="Unassembled WGS sequence"/>
</dbReference>
<comment type="caution">
    <text evidence="9">The sequence shown here is derived from an EMBL/GenBank/DDBJ whole genome shotgun (WGS) entry which is preliminary data.</text>
</comment>
<dbReference type="InterPro" id="IPR000515">
    <property type="entry name" value="MetI-like"/>
</dbReference>
<keyword evidence="5 7" id="KW-1133">Transmembrane helix</keyword>
<feature type="transmembrane region" description="Helical" evidence="7">
    <location>
        <begin position="94"/>
        <end position="113"/>
    </location>
</feature>
<evidence type="ECO:0000313" key="10">
    <source>
        <dbReference type="Proteomes" id="UP000318521"/>
    </source>
</evidence>
<evidence type="ECO:0000256" key="1">
    <source>
        <dbReference type="ARBA" id="ARBA00004651"/>
    </source>
</evidence>
<protein>
    <submittedName>
        <fullName evidence="9">Carbohydrate ABC transporter permease</fullName>
    </submittedName>
</protein>
<evidence type="ECO:0000256" key="2">
    <source>
        <dbReference type="ARBA" id="ARBA00022448"/>
    </source>
</evidence>
<proteinExistence type="inferred from homology"/>
<keyword evidence="6 7" id="KW-0472">Membrane</keyword>
<dbReference type="OrthoDB" id="9810086at2"/>
<dbReference type="EMBL" id="VLXZ01000004">
    <property type="protein sequence ID" value="TSB47059.1"/>
    <property type="molecule type" value="Genomic_DNA"/>
</dbReference>
<feature type="transmembrane region" description="Helical" evidence="7">
    <location>
        <begin position="274"/>
        <end position="294"/>
    </location>
</feature>
<evidence type="ECO:0000256" key="7">
    <source>
        <dbReference type="RuleBase" id="RU363032"/>
    </source>
</evidence>
<feature type="domain" description="ABC transmembrane type-1" evidence="8">
    <location>
        <begin position="90"/>
        <end position="292"/>
    </location>
</feature>
<comment type="similarity">
    <text evidence="7">Belongs to the binding-protein-dependent transport system permease family.</text>
</comment>
<evidence type="ECO:0000256" key="5">
    <source>
        <dbReference type="ARBA" id="ARBA00022989"/>
    </source>
</evidence>
<feature type="transmembrane region" description="Helical" evidence="7">
    <location>
        <begin position="125"/>
        <end position="144"/>
    </location>
</feature>
<feature type="transmembrane region" description="Helical" evidence="7">
    <location>
        <begin position="156"/>
        <end position="177"/>
    </location>
</feature>
<accession>A0A554A035</accession>
<dbReference type="InterPro" id="IPR035906">
    <property type="entry name" value="MetI-like_sf"/>
</dbReference>
<reference evidence="9 10" key="1">
    <citation type="submission" date="2019-07" db="EMBL/GenBank/DDBJ databases">
        <authorList>
            <person name="Park Y.J."/>
            <person name="Jeong S.E."/>
            <person name="Jung H.S."/>
        </authorList>
    </citation>
    <scope>NUCLEOTIDE SEQUENCE [LARGE SCALE GENOMIC DNA]</scope>
    <source>
        <strain evidence="10">P16(2019)</strain>
    </source>
</reference>
<evidence type="ECO:0000256" key="4">
    <source>
        <dbReference type="ARBA" id="ARBA00022692"/>
    </source>
</evidence>
<dbReference type="CDD" id="cd06261">
    <property type="entry name" value="TM_PBP2"/>
    <property type="match status" value="1"/>
</dbReference>
<dbReference type="AlphaFoldDB" id="A0A554A035"/>
<evidence type="ECO:0000259" key="8">
    <source>
        <dbReference type="PROSITE" id="PS50928"/>
    </source>
</evidence>
<dbReference type="PROSITE" id="PS50928">
    <property type="entry name" value="ABC_TM1"/>
    <property type="match status" value="1"/>
</dbReference>
<dbReference type="PANTHER" id="PTHR43744">
    <property type="entry name" value="ABC TRANSPORTER PERMEASE PROTEIN MG189-RELATED-RELATED"/>
    <property type="match status" value="1"/>
</dbReference>
<keyword evidence="2 7" id="KW-0813">Transport</keyword>
<evidence type="ECO:0000313" key="9">
    <source>
        <dbReference type="EMBL" id="TSB47059.1"/>
    </source>
</evidence>
<dbReference type="Gene3D" id="1.10.3720.10">
    <property type="entry name" value="MetI-like"/>
    <property type="match status" value="1"/>
</dbReference>
<keyword evidence="3" id="KW-1003">Cell membrane</keyword>
<feature type="transmembrane region" description="Helical" evidence="7">
    <location>
        <begin position="21"/>
        <end position="47"/>
    </location>
</feature>
<keyword evidence="10" id="KW-1185">Reference proteome</keyword>
<organism evidence="9 10">
    <name type="scientific">Alkalicoccobacillus porphyridii</name>
    <dbReference type="NCBI Taxonomy" id="2597270"/>
    <lineage>
        <taxon>Bacteria</taxon>
        <taxon>Bacillati</taxon>
        <taxon>Bacillota</taxon>
        <taxon>Bacilli</taxon>
        <taxon>Bacillales</taxon>
        <taxon>Bacillaceae</taxon>
        <taxon>Alkalicoccobacillus</taxon>
    </lineage>
</organism>
<evidence type="ECO:0000256" key="6">
    <source>
        <dbReference type="ARBA" id="ARBA00023136"/>
    </source>
</evidence>
<dbReference type="Pfam" id="PF00528">
    <property type="entry name" value="BPD_transp_1"/>
    <property type="match status" value="1"/>
</dbReference>
<keyword evidence="4 7" id="KW-0812">Transmembrane</keyword>
<feature type="transmembrane region" description="Helical" evidence="7">
    <location>
        <begin position="198"/>
        <end position="222"/>
    </location>
</feature>
<name>A0A554A035_9BACI</name>
<dbReference type="PANTHER" id="PTHR43744:SF9">
    <property type="entry name" value="POLYGALACTURONAN_RHAMNOGALACTURONAN TRANSPORT SYSTEM PERMEASE PROTEIN YTCP"/>
    <property type="match status" value="1"/>
</dbReference>
<gene>
    <name evidence="9" type="ORF">FN960_08560</name>
</gene>
<evidence type="ECO:0000256" key="3">
    <source>
        <dbReference type="ARBA" id="ARBA00022475"/>
    </source>
</evidence>
<dbReference type="SUPFAM" id="SSF161098">
    <property type="entry name" value="MetI-like"/>
    <property type="match status" value="1"/>
</dbReference>
<dbReference type="GO" id="GO:0055085">
    <property type="term" value="P:transmembrane transport"/>
    <property type="evidence" value="ECO:0007669"/>
    <property type="project" value="InterPro"/>
</dbReference>
<dbReference type="GO" id="GO:0005886">
    <property type="term" value="C:plasma membrane"/>
    <property type="evidence" value="ECO:0007669"/>
    <property type="project" value="UniProtKB-SubCell"/>
</dbReference>
<comment type="subcellular location">
    <subcellularLocation>
        <location evidence="1 7">Cell membrane</location>
        <topology evidence="1 7">Multi-pass membrane protein</topology>
    </subcellularLocation>
</comment>